<accession>A0ACB9ZHG6</accession>
<name>A0ACB9ZHG6_9PEZI</name>
<dbReference type="Proteomes" id="UP001497700">
    <property type="component" value="Unassembled WGS sequence"/>
</dbReference>
<proteinExistence type="predicted"/>
<evidence type="ECO:0000313" key="1">
    <source>
        <dbReference type="EMBL" id="KAI4870827.1"/>
    </source>
</evidence>
<protein>
    <submittedName>
        <fullName evidence="1">Beta-lactamase-like protein</fullName>
    </submittedName>
</protein>
<evidence type="ECO:0000313" key="2">
    <source>
        <dbReference type="Proteomes" id="UP001497700"/>
    </source>
</evidence>
<gene>
    <name evidence="1" type="ORF">F4820DRAFT_402060</name>
</gene>
<keyword evidence="2" id="KW-1185">Reference proteome</keyword>
<dbReference type="EMBL" id="MU393422">
    <property type="protein sequence ID" value="KAI4870827.1"/>
    <property type="molecule type" value="Genomic_DNA"/>
</dbReference>
<reference evidence="1 2" key="1">
    <citation type="journal article" date="2022" name="New Phytol.">
        <title>Ecological generalism drives hyperdiversity of secondary metabolite gene clusters in xylarialean endophytes.</title>
        <authorList>
            <person name="Franco M.E.E."/>
            <person name="Wisecaver J.H."/>
            <person name="Arnold A.E."/>
            <person name="Ju Y.M."/>
            <person name="Slot J.C."/>
            <person name="Ahrendt S."/>
            <person name="Moore L.P."/>
            <person name="Eastman K.E."/>
            <person name="Scott K."/>
            <person name="Konkel Z."/>
            <person name="Mondo S.J."/>
            <person name="Kuo A."/>
            <person name="Hayes R.D."/>
            <person name="Haridas S."/>
            <person name="Andreopoulos B."/>
            <person name="Riley R."/>
            <person name="LaButti K."/>
            <person name="Pangilinan J."/>
            <person name="Lipzen A."/>
            <person name="Amirebrahimi M."/>
            <person name="Yan J."/>
            <person name="Adam C."/>
            <person name="Keymanesh K."/>
            <person name="Ng V."/>
            <person name="Louie K."/>
            <person name="Northen T."/>
            <person name="Drula E."/>
            <person name="Henrissat B."/>
            <person name="Hsieh H.M."/>
            <person name="Youens-Clark K."/>
            <person name="Lutzoni F."/>
            <person name="Miadlikowska J."/>
            <person name="Eastwood D.C."/>
            <person name="Hamelin R.C."/>
            <person name="Grigoriev I.V."/>
            <person name="U'Ren J.M."/>
        </authorList>
    </citation>
    <scope>NUCLEOTIDE SEQUENCE [LARGE SCALE GENOMIC DNA]</scope>
    <source>
        <strain evidence="1 2">CBS 119005</strain>
    </source>
</reference>
<sequence length="948" mass="106278">MRSHNVLWNTLSRPSLRWRANAHYPHLEESSGQRLRAAFVNAPIPTKLFDDSRVTVLRTSHKDRRFNINARFLLLEHSQSEKPRPIDIAQIFSPKMLNYVQLVTTPTADTCGTCLLLHFDNKRYLFGNIAEGTQRAFVQRNVGLQKVEDIFLSGLINWRNAGGLLGTILTLADTLAGKKEALIAQNKERQKKGKRLTEIVTPRVGIHGGKNTAYLLATARRFIFRKGLPLTPHEVRDDPRSTKQEASVPDWHDTNIKVWYMPVQSGTLPPSSPKKRTHEEFTGASETRQGSTSAQTAITEHGDDREVLNTVVTQMFDSDWRMDALVETTLYKAKLPAKVFVRGEKGHIQVYSGPLPGSGKEVPDIPVLVRQPWPGAMVGTLPSTEPSKQSMCYIVKSHDRRGKFNVQAAEGFGVAKTDFKLLANGKNAVSRSGAVVTPEMVLGETVPGNGFALVDLPDDSYIDGLVNRKEWSEDTIMKGIHVIFWILGDGVKNDSRLQAFMQRLSLIKHIVSSTDSCPNMIALESAATQAFKIRCIDPDRFPLPAYNNEVSLSNIPTDTSSIYEVGRTGKMVQFSPQYLHQDDKIIPFPDIEKLARKDLSDEVLEMAEQAKAKVSDPEFLAKIEKVESDIPNRDAEIITLGTGSALPSKYRNVSATLVRVPGCGNYLFDCGENTLGQLRRVFGNDLPEILRELKGIWISHLHADHHLGTASVIKAWHEETKEQWPLPKLLVASHAHMILWLRDYAGVEDYGFDRLKTVTFMGRDPESLDPRICKPWIFTKGETEMLGLKQIDACFVHHCFGALATVFTFPTGLKIAYSGDCRPDFEGFVKIGQGATLLIHESTFDDELQGDAFAKKHSTMSEAIEVGRRMGARRVMLTHFSQRYQKVPLVEENLDIVRADAKDADKARLDEVILVAFDYMRVKLGDFRKAQAFLPAIQKLFQDVQDDQ</sequence>
<organism evidence="1 2">
    <name type="scientific">Hypoxylon rubiginosum</name>
    <dbReference type="NCBI Taxonomy" id="110542"/>
    <lineage>
        <taxon>Eukaryota</taxon>
        <taxon>Fungi</taxon>
        <taxon>Dikarya</taxon>
        <taxon>Ascomycota</taxon>
        <taxon>Pezizomycotina</taxon>
        <taxon>Sordariomycetes</taxon>
        <taxon>Xylariomycetidae</taxon>
        <taxon>Xylariales</taxon>
        <taxon>Hypoxylaceae</taxon>
        <taxon>Hypoxylon</taxon>
    </lineage>
</organism>
<comment type="caution">
    <text evidence="1">The sequence shown here is derived from an EMBL/GenBank/DDBJ whole genome shotgun (WGS) entry which is preliminary data.</text>
</comment>